<organism evidence="1 2">
    <name type="scientific">Penicillium citrinum</name>
    <dbReference type="NCBI Taxonomy" id="5077"/>
    <lineage>
        <taxon>Eukaryota</taxon>
        <taxon>Fungi</taxon>
        <taxon>Dikarya</taxon>
        <taxon>Ascomycota</taxon>
        <taxon>Pezizomycotina</taxon>
        <taxon>Eurotiomycetes</taxon>
        <taxon>Eurotiomycetidae</taxon>
        <taxon>Eurotiales</taxon>
        <taxon>Aspergillaceae</taxon>
        <taxon>Penicillium</taxon>
    </lineage>
</organism>
<dbReference type="OrthoDB" id="10266999at2759"/>
<reference evidence="1" key="1">
    <citation type="submission" date="2022-11" db="EMBL/GenBank/DDBJ databases">
        <authorList>
            <person name="Petersen C."/>
        </authorList>
    </citation>
    <scope>NUCLEOTIDE SEQUENCE</scope>
    <source>
        <strain evidence="1">IBT 23319</strain>
    </source>
</reference>
<evidence type="ECO:0000313" key="2">
    <source>
        <dbReference type="Proteomes" id="UP001147733"/>
    </source>
</evidence>
<feature type="non-terminal residue" evidence="1">
    <location>
        <position position="1"/>
    </location>
</feature>
<dbReference type="GeneID" id="81380030"/>
<proteinExistence type="predicted"/>
<name>A0A9W9TT81_PENCI</name>
<keyword evidence="2" id="KW-1185">Reference proteome</keyword>
<comment type="caution">
    <text evidence="1">The sequence shown here is derived from an EMBL/GenBank/DDBJ whole genome shotgun (WGS) entry which is preliminary data.</text>
</comment>
<dbReference type="EMBL" id="JAPQKT010000002">
    <property type="protein sequence ID" value="KAJ5240352.1"/>
    <property type="molecule type" value="Genomic_DNA"/>
</dbReference>
<evidence type="ECO:0000313" key="1">
    <source>
        <dbReference type="EMBL" id="KAJ5240352.1"/>
    </source>
</evidence>
<dbReference type="RefSeq" id="XP_056503357.1">
    <property type="nucleotide sequence ID" value="XM_056640863.1"/>
</dbReference>
<reference evidence="1" key="2">
    <citation type="journal article" date="2023" name="IMA Fungus">
        <title>Comparative genomic study of the Penicillium genus elucidates a diverse pangenome and 15 lateral gene transfer events.</title>
        <authorList>
            <person name="Petersen C."/>
            <person name="Sorensen T."/>
            <person name="Nielsen M.R."/>
            <person name="Sondergaard T.E."/>
            <person name="Sorensen J.L."/>
            <person name="Fitzpatrick D.A."/>
            <person name="Frisvad J.C."/>
            <person name="Nielsen K.L."/>
        </authorList>
    </citation>
    <scope>NUCLEOTIDE SEQUENCE</scope>
    <source>
        <strain evidence="1">IBT 23319</strain>
    </source>
</reference>
<sequence>LDFISEAKNYRHAYGVYSASIDNHNIVQDPTFVTKQWKRSLNAINLPSYIQDALLGIIDVTGFPPSPEELNPAINHAYEILIEDALIPFIGSFHLAENQPINTAYLPGQILCTSNLGQSFPRVSNTPKQNDL</sequence>
<gene>
    <name evidence="1" type="ORF">N7469_001943</name>
</gene>
<protein>
    <submittedName>
        <fullName evidence="1">Uncharacterized protein</fullName>
    </submittedName>
</protein>
<dbReference type="Proteomes" id="UP001147733">
    <property type="component" value="Unassembled WGS sequence"/>
</dbReference>
<dbReference type="AlphaFoldDB" id="A0A9W9TT81"/>
<accession>A0A9W9TT81</accession>